<dbReference type="EMBL" id="BAAFRS010000061">
    <property type="protein sequence ID" value="GAB1220876.1"/>
    <property type="molecule type" value="Genomic_DNA"/>
</dbReference>
<sequence>MSEAHQIYPSLVVTFNEDVNNLKELSKGTILEPFFTDNSPISSDMTEIVAVTDYIQKNSLADLPDVFVCEKVEKMIQGGVKPFQAMEFGKVLGNNDRMSLFFEMIKPSTMYVIAREDENKILRLFLFGLYKMKALSPPVLHIVKQMYFEPMNIPCQSKIKKPKNEISELVNYRLGDMENALDEMRKKVSQLKMKITLIESEHSPIIQTNNIHKEQVKIQPKDNPFIFVCRENKTYIKVIDGKLRGNIYYVDYSSENLSIKMENDQLFITDSEGNSIDIHQLDKSQKIELLWEVIDPIFNNNVEDMNVESKTLNENWKLFDDLLNNI</sequence>
<protein>
    <submittedName>
        <fullName evidence="2">Uncharacterized protein</fullName>
    </submittedName>
</protein>
<comment type="caution">
    <text evidence="2">The sequence shown here is derived from an EMBL/GenBank/DDBJ whole genome shotgun (WGS) entry which is preliminary data.</text>
</comment>
<proteinExistence type="predicted"/>
<keyword evidence="3" id="KW-1185">Reference proteome</keyword>
<keyword evidence="1" id="KW-0175">Coiled coil</keyword>
<dbReference type="Proteomes" id="UP001628156">
    <property type="component" value="Unassembled WGS sequence"/>
</dbReference>
<evidence type="ECO:0000313" key="2">
    <source>
        <dbReference type="EMBL" id="GAB1220876.1"/>
    </source>
</evidence>
<organism evidence="2 3">
    <name type="scientific">Entamoeba nuttalli</name>
    <dbReference type="NCBI Taxonomy" id="412467"/>
    <lineage>
        <taxon>Eukaryota</taxon>
        <taxon>Amoebozoa</taxon>
        <taxon>Evosea</taxon>
        <taxon>Archamoebae</taxon>
        <taxon>Mastigamoebida</taxon>
        <taxon>Entamoebidae</taxon>
        <taxon>Entamoeba</taxon>
    </lineage>
</organism>
<feature type="coiled-coil region" evidence="1">
    <location>
        <begin position="174"/>
        <end position="201"/>
    </location>
</feature>
<evidence type="ECO:0000313" key="3">
    <source>
        <dbReference type="Proteomes" id="UP001628156"/>
    </source>
</evidence>
<gene>
    <name evidence="2" type="ORF">ENUP19_0061G0018</name>
</gene>
<name>A0ABQ0DDE0_9EUKA</name>
<accession>A0ABQ0DDE0</accession>
<evidence type="ECO:0000256" key="1">
    <source>
        <dbReference type="SAM" id="Coils"/>
    </source>
</evidence>
<reference evidence="2 3" key="1">
    <citation type="journal article" date="2019" name="PLoS Negl. Trop. Dis.">
        <title>Whole genome sequencing of Entamoeba nuttalli reveals mammalian host-related molecular signatures and a novel octapeptide-repeat surface protein.</title>
        <authorList>
            <person name="Tanaka M."/>
            <person name="Makiuchi T."/>
            <person name="Komiyama T."/>
            <person name="Shiina T."/>
            <person name="Osaki K."/>
            <person name="Tachibana H."/>
        </authorList>
    </citation>
    <scope>NUCLEOTIDE SEQUENCE [LARGE SCALE GENOMIC DNA]</scope>
    <source>
        <strain evidence="2 3">P19-061405</strain>
    </source>
</reference>